<evidence type="ECO:0000259" key="2">
    <source>
        <dbReference type="Pfam" id="PF13175"/>
    </source>
</evidence>
<dbReference type="Proteomes" id="UP001139534">
    <property type="component" value="Unassembled WGS sequence"/>
</dbReference>
<evidence type="ECO:0000313" key="3">
    <source>
        <dbReference type="EMBL" id="MCK8486685.1"/>
    </source>
</evidence>
<name>A0A9X1XVB2_9BACL</name>
<dbReference type="PANTHER" id="PTHR43581">
    <property type="entry name" value="ATP/GTP PHOSPHATASE"/>
    <property type="match status" value="1"/>
</dbReference>
<dbReference type="Pfam" id="PF13175">
    <property type="entry name" value="AAA_15"/>
    <property type="match status" value="1"/>
</dbReference>
<dbReference type="InterPro" id="IPR041685">
    <property type="entry name" value="AAA_GajA/Old/RecF-like"/>
</dbReference>
<dbReference type="RefSeq" id="WP_248550892.1">
    <property type="nucleotide sequence ID" value="NZ_JALPRK010000003.1"/>
</dbReference>
<evidence type="ECO:0000313" key="4">
    <source>
        <dbReference type="Proteomes" id="UP001139534"/>
    </source>
</evidence>
<proteinExistence type="predicted"/>
<dbReference type="AlphaFoldDB" id="A0A9X1XVB2"/>
<organism evidence="3 4">
    <name type="scientific">Paenibacillus mellifer</name>
    <dbReference type="NCBI Taxonomy" id="2937794"/>
    <lineage>
        <taxon>Bacteria</taxon>
        <taxon>Bacillati</taxon>
        <taxon>Bacillota</taxon>
        <taxon>Bacilli</taxon>
        <taxon>Bacillales</taxon>
        <taxon>Paenibacillaceae</taxon>
        <taxon>Paenibacillus</taxon>
    </lineage>
</organism>
<dbReference type="PIRSF" id="PIRSF034888">
    <property type="entry name" value="P-loop_UCP034888"/>
    <property type="match status" value="1"/>
</dbReference>
<accession>A0A9X1XVB2</accession>
<evidence type="ECO:0000259" key="1">
    <source>
        <dbReference type="Pfam" id="PF12476"/>
    </source>
</evidence>
<dbReference type="SUPFAM" id="SSF52540">
    <property type="entry name" value="P-loop containing nucleoside triphosphate hydrolases"/>
    <property type="match status" value="1"/>
</dbReference>
<reference evidence="3" key="1">
    <citation type="submission" date="2022-04" db="EMBL/GenBank/DDBJ databases">
        <authorList>
            <person name="Seo M.-J."/>
        </authorList>
    </citation>
    <scope>NUCLEOTIDE SEQUENCE</scope>
    <source>
        <strain evidence="3">MBLB2552</strain>
    </source>
</reference>
<dbReference type="InterPro" id="IPR027417">
    <property type="entry name" value="P-loop_NTPase"/>
</dbReference>
<comment type="caution">
    <text evidence="3">The sequence shown here is derived from an EMBL/GenBank/DDBJ whole genome shotgun (WGS) entry which is preliminary data.</text>
</comment>
<dbReference type="InterPro" id="IPR014592">
    <property type="entry name" value="P-loop_UCP034888"/>
</dbReference>
<protein>
    <submittedName>
        <fullName evidence="3">DUF3696 domain-containing protein</fullName>
    </submittedName>
</protein>
<dbReference type="PANTHER" id="PTHR43581:SF2">
    <property type="entry name" value="EXCINUCLEASE ATPASE SUBUNIT"/>
    <property type="match status" value="1"/>
</dbReference>
<keyword evidence="4" id="KW-1185">Reference proteome</keyword>
<feature type="domain" description="DUF3696" evidence="1">
    <location>
        <begin position="305"/>
        <end position="349"/>
    </location>
</feature>
<dbReference type="EMBL" id="JALPRK010000003">
    <property type="protein sequence ID" value="MCK8486685.1"/>
    <property type="molecule type" value="Genomic_DNA"/>
</dbReference>
<dbReference type="InterPro" id="IPR051396">
    <property type="entry name" value="Bact_Antivir_Def_Nuclease"/>
</dbReference>
<sequence>MINSIEVKNYKCFRENNIELKNASILLGINSGGKSSLIQSILLFDLALDTLKEESVQSIDLVTNKYGIELHSYDELINRDSYDNFFSISFNNNVVATYKPSSDLNVLDVSFNKPSIDIKLDIIYLGSNRYISTKQKSGTLRNIVLGDQNEYLGYIIEKGRHANNIPVYTERNYWNKKDTSLLEIQINDWLDFIFPGNKVTSANTGKDNKYLLLFDDELGLHHSNIGFGISFVLPIIVAGLIAKKGSVLIIENPELHLHPKAQSNIALFLSVIASSGVQVIIETHSEHIVNGFRKGVLEKENPFTYSDLQLIYFNNNSESIVENIILNEKVEINNWPEGFMDQEEKDLYEIRKMRLRLIGEANN</sequence>
<gene>
    <name evidence="3" type="ORF">M0651_05795</name>
</gene>
<dbReference type="Pfam" id="PF12476">
    <property type="entry name" value="DUF3696"/>
    <property type="match status" value="1"/>
</dbReference>
<dbReference type="Gene3D" id="3.40.50.300">
    <property type="entry name" value="P-loop containing nucleotide triphosphate hydrolases"/>
    <property type="match status" value="2"/>
</dbReference>
<feature type="domain" description="Endonuclease GajA/Old nuclease/RecF-like AAA" evidence="2">
    <location>
        <begin position="202"/>
        <end position="289"/>
    </location>
</feature>
<dbReference type="InterPro" id="IPR022532">
    <property type="entry name" value="DUF3696"/>
</dbReference>